<evidence type="ECO:0000313" key="2">
    <source>
        <dbReference type="EMBL" id="KZP20385.1"/>
    </source>
</evidence>
<evidence type="ECO:0000256" key="1">
    <source>
        <dbReference type="SAM" id="MobiDB-lite"/>
    </source>
</evidence>
<keyword evidence="3" id="KW-1185">Reference proteome</keyword>
<gene>
    <name evidence="2" type="ORF">FIBSPDRAFT_954549</name>
</gene>
<dbReference type="AlphaFoldDB" id="A0A166J1K1"/>
<accession>A0A166J1K1</accession>
<feature type="region of interest" description="Disordered" evidence="1">
    <location>
        <begin position="85"/>
        <end position="162"/>
    </location>
</feature>
<proteinExistence type="predicted"/>
<sequence length="304" mass="31751">MASVGASHDTLATPCRAAATTGAPICHWGHQKQPVSESAAPAAASATGAAPLPPPVAPLPPVAAPPPATMAPPAAVLPAGATLAGAAANPAPSPAASTPIHDHKSNPFIASPRAPQTPHGGGRRPALPSTEERYWAFSASGSPHPRSTPWSGPHSPAHRSPRVQKAFKKVDNAGAQNRQLPLIPQASYHSQATTDKLPQYVSNRPETPNAYFQWQNYSTWSTSMIGIFSFYQVTDIVVGVKPYIEDFKVDTTIGKVSLDADGKAKYLPTDETLDPELPIRTLHPKLDVTTGADATAKLASKTAS</sequence>
<feature type="compositionally biased region" description="Low complexity" evidence="1">
    <location>
        <begin position="85"/>
        <end position="99"/>
    </location>
</feature>
<reference evidence="2 3" key="1">
    <citation type="journal article" date="2016" name="Mol. Biol. Evol.">
        <title>Comparative Genomics of Early-Diverging Mushroom-Forming Fungi Provides Insights into the Origins of Lignocellulose Decay Capabilities.</title>
        <authorList>
            <person name="Nagy L.G."/>
            <person name="Riley R."/>
            <person name="Tritt A."/>
            <person name="Adam C."/>
            <person name="Daum C."/>
            <person name="Floudas D."/>
            <person name="Sun H."/>
            <person name="Yadav J.S."/>
            <person name="Pangilinan J."/>
            <person name="Larsson K.H."/>
            <person name="Matsuura K."/>
            <person name="Barry K."/>
            <person name="Labutti K."/>
            <person name="Kuo R."/>
            <person name="Ohm R.A."/>
            <person name="Bhattacharya S.S."/>
            <person name="Shirouzu T."/>
            <person name="Yoshinaga Y."/>
            <person name="Martin F.M."/>
            <person name="Grigoriev I.V."/>
            <person name="Hibbett D.S."/>
        </authorList>
    </citation>
    <scope>NUCLEOTIDE SEQUENCE [LARGE SCALE GENOMIC DNA]</scope>
    <source>
        <strain evidence="2 3">CBS 109695</strain>
    </source>
</reference>
<dbReference type="Proteomes" id="UP000076532">
    <property type="component" value="Unassembled WGS sequence"/>
</dbReference>
<evidence type="ECO:0000313" key="3">
    <source>
        <dbReference type="Proteomes" id="UP000076532"/>
    </source>
</evidence>
<organism evidence="2 3">
    <name type="scientific">Athelia psychrophila</name>
    <dbReference type="NCBI Taxonomy" id="1759441"/>
    <lineage>
        <taxon>Eukaryota</taxon>
        <taxon>Fungi</taxon>
        <taxon>Dikarya</taxon>
        <taxon>Basidiomycota</taxon>
        <taxon>Agaricomycotina</taxon>
        <taxon>Agaricomycetes</taxon>
        <taxon>Agaricomycetidae</taxon>
        <taxon>Atheliales</taxon>
        <taxon>Atheliaceae</taxon>
        <taxon>Athelia</taxon>
    </lineage>
</organism>
<protein>
    <submittedName>
        <fullName evidence="2">Uncharacterized protein</fullName>
    </submittedName>
</protein>
<dbReference type="EMBL" id="KV417555">
    <property type="protein sequence ID" value="KZP20385.1"/>
    <property type="molecule type" value="Genomic_DNA"/>
</dbReference>
<name>A0A166J1K1_9AGAM</name>